<dbReference type="Proteomes" id="UP000433406">
    <property type="component" value="Unassembled WGS sequence"/>
</dbReference>
<reference evidence="1 2" key="1">
    <citation type="submission" date="2019-10" db="EMBL/GenBank/DDBJ databases">
        <title>Nocardioides novel species isolated from the excrement of Marmot.</title>
        <authorList>
            <person name="Zhang G."/>
        </authorList>
    </citation>
    <scope>NUCLEOTIDE SEQUENCE [LARGE SCALE GENOMIC DNA]</scope>
    <source>
        <strain evidence="2">zg-579</strain>
    </source>
</reference>
<protein>
    <submittedName>
        <fullName evidence="1">Uncharacterized protein</fullName>
    </submittedName>
</protein>
<dbReference type="RefSeq" id="WP_154613765.1">
    <property type="nucleotide sequence ID" value="NZ_CP053660.1"/>
</dbReference>
<sequence length="117" mass="12028">MSPVAAGKRAGSRRGAKRRPAFQPRLALLALGVTALVVAWGYLVYAAIDFGATARGGESAAWAFLALASLGAVACLFAGLMLIVRLLRELGITSPPPPRDPGPQPPSVAPGGRRAAR</sequence>
<keyword evidence="2" id="KW-1185">Reference proteome</keyword>
<dbReference type="AlphaFoldDB" id="A0A6I3IZ41"/>
<evidence type="ECO:0000313" key="2">
    <source>
        <dbReference type="Proteomes" id="UP000433406"/>
    </source>
</evidence>
<gene>
    <name evidence="1" type="ORF">GGQ22_02645</name>
</gene>
<dbReference type="EMBL" id="WLCI01000003">
    <property type="protein sequence ID" value="MTB93971.1"/>
    <property type="molecule type" value="Genomic_DNA"/>
</dbReference>
<organism evidence="1 2">
    <name type="scientific">Nocardioides marmotae</name>
    <dbReference type="NCBI Taxonomy" id="2663857"/>
    <lineage>
        <taxon>Bacteria</taxon>
        <taxon>Bacillati</taxon>
        <taxon>Actinomycetota</taxon>
        <taxon>Actinomycetes</taxon>
        <taxon>Propionibacteriales</taxon>
        <taxon>Nocardioidaceae</taxon>
        <taxon>Nocardioides</taxon>
    </lineage>
</organism>
<name>A0A6I3IZ41_9ACTN</name>
<proteinExistence type="predicted"/>
<comment type="caution">
    <text evidence="1">The sequence shown here is derived from an EMBL/GenBank/DDBJ whole genome shotgun (WGS) entry which is preliminary data.</text>
</comment>
<evidence type="ECO:0000313" key="1">
    <source>
        <dbReference type="EMBL" id="MTB93971.1"/>
    </source>
</evidence>
<accession>A0A6I3IZ41</accession>